<dbReference type="EMBL" id="CP018145">
    <property type="protein sequence ID" value="ASJ55586.1"/>
    <property type="molecule type" value="Genomic_DNA"/>
</dbReference>
<dbReference type="Proteomes" id="UP000197781">
    <property type="component" value="Chromosome"/>
</dbReference>
<sequence>MDLQYKRVNNRGRVEWIERDLASSFRPEGLIMEEWQVEQYRPFVHGIRDCIGRDLTKDKLSTIAWLAGYEQSTVDKIMGLINAAYNNGKNEKK</sequence>
<evidence type="ECO:0000313" key="2">
    <source>
        <dbReference type="Proteomes" id="UP000197781"/>
    </source>
</evidence>
<gene>
    <name evidence="1" type="ORF">BP422_19760</name>
</gene>
<dbReference type="RefSeq" id="WP_088909240.1">
    <property type="nucleotide sequence ID" value="NZ_CP018145.1"/>
</dbReference>
<protein>
    <submittedName>
        <fullName evidence="1">Uncharacterized protein</fullName>
    </submittedName>
</protein>
<name>A0A220MKG8_9BACL</name>
<dbReference type="KEGG" id="bfm:BP422_19760"/>
<proteinExistence type="predicted"/>
<evidence type="ECO:0000313" key="1">
    <source>
        <dbReference type="EMBL" id="ASJ55586.1"/>
    </source>
</evidence>
<reference evidence="1 2" key="1">
    <citation type="submission" date="2016-11" db="EMBL/GenBank/DDBJ databases">
        <authorList>
            <person name="Jaros S."/>
            <person name="Januszkiewicz K."/>
            <person name="Wedrychowicz H."/>
        </authorList>
    </citation>
    <scope>NUCLEOTIDE SEQUENCE [LARGE SCALE GENOMIC DNA]</scope>
    <source>
        <strain evidence="1 2">NF2</strain>
    </source>
</reference>
<organism evidence="1 2">
    <name type="scientific">Brevibacillus formosus</name>
    <dbReference type="NCBI Taxonomy" id="54913"/>
    <lineage>
        <taxon>Bacteria</taxon>
        <taxon>Bacillati</taxon>
        <taxon>Bacillota</taxon>
        <taxon>Bacilli</taxon>
        <taxon>Bacillales</taxon>
        <taxon>Paenibacillaceae</taxon>
        <taxon>Brevibacillus</taxon>
    </lineage>
</organism>
<dbReference type="AlphaFoldDB" id="A0A220MKG8"/>
<accession>A0A220MKG8</accession>